<accession>A0ACC2JV50</accession>
<evidence type="ECO:0000313" key="1">
    <source>
        <dbReference type="EMBL" id="KAJ8131390.1"/>
    </source>
</evidence>
<comment type="caution">
    <text evidence="1">The sequence shown here is derived from an EMBL/GenBank/DDBJ whole genome shotgun (WGS) entry which is preliminary data.</text>
</comment>
<evidence type="ECO:0000313" key="2">
    <source>
        <dbReference type="Proteomes" id="UP001153332"/>
    </source>
</evidence>
<organism evidence="1 2">
    <name type="scientific">Lasiodiplodia mahajangana</name>
    <dbReference type="NCBI Taxonomy" id="1108764"/>
    <lineage>
        <taxon>Eukaryota</taxon>
        <taxon>Fungi</taxon>
        <taxon>Dikarya</taxon>
        <taxon>Ascomycota</taxon>
        <taxon>Pezizomycotina</taxon>
        <taxon>Dothideomycetes</taxon>
        <taxon>Dothideomycetes incertae sedis</taxon>
        <taxon>Botryosphaeriales</taxon>
        <taxon>Botryosphaeriaceae</taxon>
        <taxon>Lasiodiplodia</taxon>
    </lineage>
</organism>
<gene>
    <name evidence="1" type="ORF">O1611_g2234</name>
</gene>
<dbReference type="EMBL" id="JAPUUL010000300">
    <property type="protein sequence ID" value="KAJ8131390.1"/>
    <property type="molecule type" value="Genomic_DNA"/>
</dbReference>
<dbReference type="Proteomes" id="UP001153332">
    <property type="component" value="Unassembled WGS sequence"/>
</dbReference>
<sequence>MRPPSPSFSNNVLLTIIKRILAIMSLPSDSTVIWTSERNGKLMGIFIDNTGQYQYRDGRITNLSDEKAWWPVPDFTKKSGVTQSGYYYVYQRDGYHQCSAMVKQPGGTVGFREVVKESKDEKDSKSDQNKDSQSDQKTSKSDEKASSSGGEASSSAKKASTSRGKA</sequence>
<reference evidence="1" key="1">
    <citation type="submission" date="2022-12" db="EMBL/GenBank/DDBJ databases">
        <title>Genome Sequence of Lasiodiplodia mahajangana.</title>
        <authorList>
            <person name="Buettner E."/>
        </authorList>
    </citation>
    <scope>NUCLEOTIDE SEQUENCE</scope>
    <source>
        <strain evidence="1">VT137</strain>
    </source>
</reference>
<keyword evidence="2" id="KW-1185">Reference proteome</keyword>
<protein>
    <submittedName>
        <fullName evidence="1">Uncharacterized protein</fullName>
    </submittedName>
</protein>
<proteinExistence type="predicted"/>
<name>A0ACC2JV50_9PEZI</name>